<accession>A0A448ZMG7</accession>
<dbReference type="InterPro" id="IPR036514">
    <property type="entry name" value="SGNH_hydro_sf"/>
</dbReference>
<dbReference type="PANTHER" id="PTHR34407:SF1">
    <property type="entry name" value="SGNH HYDROLASE-TYPE ESTERASE DOMAIN-CONTAINING PROTEIN"/>
    <property type="match status" value="1"/>
</dbReference>
<keyword evidence="2" id="KW-1185">Reference proteome</keyword>
<dbReference type="Proteomes" id="UP000291116">
    <property type="component" value="Unassembled WGS sequence"/>
</dbReference>
<gene>
    <name evidence="1" type="ORF">PSNMU_V1.4_AUG-EV-PASAV3_0102800</name>
</gene>
<dbReference type="SUPFAM" id="SSF52266">
    <property type="entry name" value="SGNH hydrolase"/>
    <property type="match status" value="1"/>
</dbReference>
<protein>
    <submittedName>
        <fullName evidence="1">Uncharacterized protein</fullName>
    </submittedName>
</protein>
<dbReference type="EMBL" id="CAACVS010000531">
    <property type="protein sequence ID" value="VEU43231.1"/>
    <property type="molecule type" value="Genomic_DNA"/>
</dbReference>
<dbReference type="Gene3D" id="3.40.50.1110">
    <property type="entry name" value="SGNH hydrolase"/>
    <property type="match status" value="1"/>
</dbReference>
<organism evidence="1 2">
    <name type="scientific">Pseudo-nitzschia multistriata</name>
    <dbReference type="NCBI Taxonomy" id="183589"/>
    <lineage>
        <taxon>Eukaryota</taxon>
        <taxon>Sar</taxon>
        <taxon>Stramenopiles</taxon>
        <taxon>Ochrophyta</taxon>
        <taxon>Bacillariophyta</taxon>
        <taxon>Bacillariophyceae</taxon>
        <taxon>Bacillariophycidae</taxon>
        <taxon>Bacillariales</taxon>
        <taxon>Bacillariaceae</taxon>
        <taxon>Pseudo-nitzschia</taxon>
    </lineage>
</organism>
<name>A0A448ZMG7_9STRA</name>
<sequence>MVREYTGWVGSMFSFYTASRLRRSVMNPAPPEEIIQLLKLALEIKHHNALASDENRRSLRILVLGGSVTAGIGCYWPDNLGVPPAKHWSIPGENCVWSYFLERLLNQVIFEGKDIVKIDNIASGGISSEFGALALEYQLFPDPDRVPDVVIYAFSANDAQEPNPKAVFYEYLQNFVAAAHWLNPCDNHAPLVILLDDFYADVPPSVALQQTGNIYMLSHWNNLMAVDYSSTVGSKVIVEDLAWAPLLSSNVQMHSGVGMHMGIAWTILYNLLDSMVNVCNDVGLQTIRPDRITENKANASKNILPREHDDHNALTIDPRISSNLEKGEPPMQHFGKVREMVKDASYVRLQLEENVNRTKEVCSELSAKGKEKSPLRCSWSWFFNKSTNFVHSAQVRNKMNEVLLFNNGWAAEGRPVAQPRSGWYSHSPNSEFAMKIENIAADLNFVVMLTMKSYSSKWVGSKLAVSTMVVKNSTTPDAVTNQASPVDWDNDDSLFYIDGFHEIKTSVHFPHKVPIRGGASPGDSVIVYAKLVGGSEFKFAGMAFCAY</sequence>
<evidence type="ECO:0000313" key="1">
    <source>
        <dbReference type="EMBL" id="VEU43231.1"/>
    </source>
</evidence>
<dbReference type="CDD" id="cd00229">
    <property type="entry name" value="SGNH_hydrolase"/>
    <property type="match status" value="1"/>
</dbReference>
<reference evidence="1 2" key="1">
    <citation type="submission" date="2019-01" db="EMBL/GenBank/DDBJ databases">
        <authorList>
            <person name="Ferrante I. M."/>
        </authorList>
    </citation>
    <scope>NUCLEOTIDE SEQUENCE [LARGE SCALE GENOMIC DNA]</scope>
    <source>
        <strain evidence="1 2">B856</strain>
    </source>
</reference>
<dbReference type="OrthoDB" id="42242at2759"/>
<proteinExistence type="predicted"/>
<dbReference type="PANTHER" id="PTHR34407">
    <property type="entry name" value="EXPRESSED PROTEIN"/>
    <property type="match status" value="1"/>
</dbReference>
<evidence type="ECO:0000313" key="2">
    <source>
        <dbReference type="Proteomes" id="UP000291116"/>
    </source>
</evidence>
<dbReference type="AlphaFoldDB" id="A0A448ZMG7"/>